<feature type="chain" id="PRO_5047381254" evidence="1">
    <location>
        <begin position="26"/>
        <end position="138"/>
    </location>
</feature>
<organism evidence="2 3">
    <name type="scientific">Lysobacter cavernae</name>
    <dbReference type="NCBI Taxonomy" id="1685901"/>
    <lineage>
        <taxon>Bacteria</taxon>
        <taxon>Pseudomonadati</taxon>
        <taxon>Pseudomonadota</taxon>
        <taxon>Gammaproteobacteria</taxon>
        <taxon>Lysobacterales</taxon>
        <taxon>Lysobacteraceae</taxon>
        <taxon>Lysobacter</taxon>
    </lineage>
</organism>
<feature type="signal peptide" evidence="1">
    <location>
        <begin position="1"/>
        <end position="25"/>
    </location>
</feature>
<sequence>MRPYRSIVMPVSTALWMLITGSALASDFGPVPGLAECTEPPVLASAPSVPVQVIGMGQTINSDRLAGLRGGTDIDNDILVDGKVDNTSADRVVTGHNSINAGSFANSNGIVTTIQNTGANVLIQNAMIVNVQFAPPVP</sequence>
<keyword evidence="3" id="KW-1185">Reference proteome</keyword>
<reference evidence="3" key="1">
    <citation type="journal article" date="2019" name="Int. J. Syst. Evol. Microbiol.">
        <title>The Global Catalogue of Microorganisms (GCM) 10K type strain sequencing project: providing services to taxonomists for standard genome sequencing and annotation.</title>
        <authorList>
            <consortium name="The Broad Institute Genomics Platform"/>
            <consortium name="The Broad Institute Genome Sequencing Center for Infectious Disease"/>
            <person name="Wu L."/>
            <person name="Ma J."/>
        </authorList>
    </citation>
    <scope>NUCLEOTIDE SEQUENCE [LARGE SCALE GENOMIC DNA]</scope>
    <source>
        <strain evidence="3">KCTC 42875</strain>
    </source>
</reference>
<gene>
    <name evidence="2" type="ORF">ACFOLC_00640</name>
</gene>
<evidence type="ECO:0000313" key="2">
    <source>
        <dbReference type="EMBL" id="MFC3549517.1"/>
    </source>
</evidence>
<evidence type="ECO:0000256" key="1">
    <source>
        <dbReference type="SAM" id="SignalP"/>
    </source>
</evidence>
<dbReference type="Proteomes" id="UP001595740">
    <property type="component" value="Unassembled WGS sequence"/>
</dbReference>
<evidence type="ECO:0000313" key="3">
    <source>
        <dbReference type="Proteomes" id="UP001595740"/>
    </source>
</evidence>
<proteinExistence type="predicted"/>
<accession>A0ABV7RLG9</accession>
<protein>
    <submittedName>
        <fullName evidence="2">Uncharacterized protein</fullName>
    </submittedName>
</protein>
<name>A0ABV7RLG9_9GAMM</name>
<dbReference type="EMBL" id="JBHRXK010000001">
    <property type="protein sequence ID" value="MFC3549517.1"/>
    <property type="molecule type" value="Genomic_DNA"/>
</dbReference>
<keyword evidence="1" id="KW-0732">Signal</keyword>
<comment type="caution">
    <text evidence="2">The sequence shown here is derived from an EMBL/GenBank/DDBJ whole genome shotgun (WGS) entry which is preliminary data.</text>
</comment>